<gene>
    <name evidence="2" type="ORF">K444DRAFT_633583</name>
</gene>
<dbReference type="Pfam" id="PF06985">
    <property type="entry name" value="HET"/>
    <property type="match status" value="1"/>
</dbReference>
<dbReference type="AlphaFoldDB" id="A0A2J6SXH2"/>
<accession>A0A2J6SXH2</accession>
<organism evidence="2 3">
    <name type="scientific">Hyaloscypha bicolor E</name>
    <dbReference type="NCBI Taxonomy" id="1095630"/>
    <lineage>
        <taxon>Eukaryota</taxon>
        <taxon>Fungi</taxon>
        <taxon>Dikarya</taxon>
        <taxon>Ascomycota</taxon>
        <taxon>Pezizomycotina</taxon>
        <taxon>Leotiomycetes</taxon>
        <taxon>Helotiales</taxon>
        <taxon>Hyaloscyphaceae</taxon>
        <taxon>Hyaloscypha</taxon>
        <taxon>Hyaloscypha bicolor</taxon>
    </lineage>
</organism>
<dbReference type="InterPro" id="IPR010730">
    <property type="entry name" value="HET"/>
</dbReference>
<feature type="domain" description="Heterokaryon incompatibility" evidence="1">
    <location>
        <begin position="72"/>
        <end position="183"/>
    </location>
</feature>
<dbReference type="OrthoDB" id="2157530at2759"/>
<evidence type="ECO:0000313" key="2">
    <source>
        <dbReference type="EMBL" id="PMD55441.1"/>
    </source>
</evidence>
<proteinExistence type="predicted"/>
<evidence type="ECO:0000259" key="1">
    <source>
        <dbReference type="Pfam" id="PF06985"/>
    </source>
</evidence>
<dbReference type="PANTHER" id="PTHR24148">
    <property type="entry name" value="ANKYRIN REPEAT DOMAIN-CONTAINING PROTEIN 39 HOMOLOG-RELATED"/>
    <property type="match status" value="1"/>
</dbReference>
<reference evidence="2 3" key="1">
    <citation type="submission" date="2016-04" db="EMBL/GenBank/DDBJ databases">
        <title>A degradative enzymes factory behind the ericoid mycorrhizal symbiosis.</title>
        <authorList>
            <consortium name="DOE Joint Genome Institute"/>
            <person name="Martino E."/>
            <person name="Morin E."/>
            <person name="Grelet G."/>
            <person name="Kuo A."/>
            <person name="Kohler A."/>
            <person name="Daghino S."/>
            <person name="Barry K."/>
            <person name="Choi C."/>
            <person name="Cichocki N."/>
            <person name="Clum A."/>
            <person name="Copeland A."/>
            <person name="Hainaut M."/>
            <person name="Haridas S."/>
            <person name="Labutti K."/>
            <person name="Lindquist E."/>
            <person name="Lipzen A."/>
            <person name="Khouja H.-R."/>
            <person name="Murat C."/>
            <person name="Ohm R."/>
            <person name="Olson A."/>
            <person name="Spatafora J."/>
            <person name="Veneault-Fourrey C."/>
            <person name="Henrissat B."/>
            <person name="Grigoriev I."/>
            <person name="Martin F."/>
            <person name="Perotto S."/>
        </authorList>
    </citation>
    <scope>NUCLEOTIDE SEQUENCE [LARGE SCALE GENOMIC DNA]</scope>
    <source>
        <strain evidence="2 3">E</strain>
    </source>
</reference>
<dbReference type="STRING" id="1095630.A0A2J6SXH2"/>
<dbReference type="EMBL" id="KZ613855">
    <property type="protein sequence ID" value="PMD55441.1"/>
    <property type="molecule type" value="Genomic_DNA"/>
</dbReference>
<dbReference type="InterPro" id="IPR052895">
    <property type="entry name" value="HetReg/Transcr_Mod"/>
</dbReference>
<keyword evidence="3" id="KW-1185">Reference proteome</keyword>
<name>A0A2J6SXH2_9HELO</name>
<dbReference type="GeneID" id="36591708"/>
<protein>
    <recommendedName>
        <fullName evidence="1">Heterokaryon incompatibility domain-containing protein</fullName>
    </recommendedName>
</protein>
<sequence>MKPSFSYPCAKRANLPDITPKFRYKHLDSPGSIRILLLHPAPASSARICCDLTDTTISACDLDLFEHYVALSNLSEALYNLREEKRAIRLWADAICIDQQDDDQRNQQVSLMGQIYSIVRHTVIYLGHSTPSIDAAFQYAVSSAKDISSEEDERHKSPEELQLQLVARELLDRAWFTRIWAFQGLVLSRDPWVQCGKSRLKWTTFCGTLLCTSVVEESDHSPAVFPSEYIALENYYTEFETLRSLNGIRTAYRIDKVERQGVSELALLDLVTFRRGLGVTDPRDIIFGHMVLVGMPLDGVPFGSNESLLRAPEYGKSVEDVFMDFARDMMEWYGFLEIFSYREALCPSKRMSNLASWAPDWSVHPFKQPQIIKPRGWKWLSGAKAAFQRPHSWIPNSRLLLVSGDSFKVVEVSRVIPWNPSDIIVLGDDESFFADWRNELYWKVYGHYSQAIGRQFLPKPNFP</sequence>
<dbReference type="InParanoid" id="A0A2J6SXH2"/>
<dbReference type="Proteomes" id="UP000235371">
    <property type="component" value="Unassembled WGS sequence"/>
</dbReference>
<evidence type="ECO:0000313" key="3">
    <source>
        <dbReference type="Proteomes" id="UP000235371"/>
    </source>
</evidence>
<dbReference type="PANTHER" id="PTHR24148:SF73">
    <property type="entry name" value="HET DOMAIN PROTEIN (AFU_ORTHOLOGUE AFUA_8G01020)"/>
    <property type="match status" value="1"/>
</dbReference>
<dbReference type="RefSeq" id="XP_024732345.1">
    <property type="nucleotide sequence ID" value="XM_024883631.1"/>
</dbReference>